<gene>
    <name evidence="2" type="ORF">B0T16DRAFT_453900</name>
</gene>
<dbReference type="AlphaFoldDB" id="A0AA39YI42"/>
<evidence type="ECO:0000313" key="3">
    <source>
        <dbReference type="Proteomes" id="UP001174936"/>
    </source>
</evidence>
<dbReference type="EMBL" id="JAULSV010000002">
    <property type="protein sequence ID" value="KAK0651435.1"/>
    <property type="molecule type" value="Genomic_DNA"/>
</dbReference>
<feature type="region of interest" description="Disordered" evidence="1">
    <location>
        <begin position="182"/>
        <end position="233"/>
    </location>
</feature>
<sequence>MTAVTIDLGQIEVSNKHSLSSLTLSSSISIVLPPAWPAATTAAELCDASSEGEIWISKAGSCLVEVQTLLDGEGAWSSGFDIGSVFSELVADCTIWEEIGLELRTGHLPLNNPHSDHRSKRSYFLHHPDLSSDMIAPEHIPIARFQGLTIEVNFRPETTQHKRQANSQESLLGSAAEAAVQPPGLQNGHAYSLRRNPRPTSRALAAQEDTEIQDRRARPKPVSSAPTQDGGTAEMTMLLEVALRKLIGIRGVSPGIKTAKRGESVPLIDIAPAVWNQRYLQSMTAHTQVIPVITEGIARLSNSRSLALREKVARLRYSPAQQGDADEQAEGGSVQEGVKSLLWTLCQTTVHADPIAKSGSRRNQDPVPNGSQLMGENDALWEHEQRYLETFGSQPGRIDNTWNPGNPYLEHQSFPEFDSGVLAMGAEMNEKSHYRYVERQSSVNDIQEGEGPLGEYDELPGEDFGSQMGTAHHPFSFSPPADQQGGTSDFGGPKEDMGMVERSSFSHRVDSLLDQDVALPPTSAGETDGSVDESEGDYFYVDAQGNYYQIEKQSFGDEGSEGYGGPDFGGLAEGHSMGPDLEHQWPGTETLEQY</sequence>
<feature type="region of interest" description="Disordered" evidence="1">
    <location>
        <begin position="555"/>
        <end position="594"/>
    </location>
</feature>
<accession>A0AA39YI42</accession>
<proteinExistence type="predicted"/>
<dbReference type="Proteomes" id="UP001174936">
    <property type="component" value="Unassembled WGS sequence"/>
</dbReference>
<keyword evidence="3" id="KW-1185">Reference proteome</keyword>
<reference evidence="2" key="1">
    <citation type="submission" date="2023-06" db="EMBL/GenBank/DDBJ databases">
        <title>Genome-scale phylogeny and comparative genomics of the fungal order Sordariales.</title>
        <authorList>
            <consortium name="Lawrence Berkeley National Laboratory"/>
            <person name="Hensen N."/>
            <person name="Bonometti L."/>
            <person name="Westerberg I."/>
            <person name="Brannstrom I.O."/>
            <person name="Guillou S."/>
            <person name="Cros-Aarteil S."/>
            <person name="Calhoun S."/>
            <person name="Haridas S."/>
            <person name="Kuo A."/>
            <person name="Mondo S."/>
            <person name="Pangilinan J."/>
            <person name="Riley R."/>
            <person name="Labutti K."/>
            <person name="Andreopoulos B."/>
            <person name="Lipzen A."/>
            <person name="Chen C."/>
            <person name="Yanf M."/>
            <person name="Daum C."/>
            <person name="Ng V."/>
            <person name="Clum A."/>
            <person name="Steindorff A."/>
            <person name="Ohm R."/>
            <person name="Martin F."/>
            <person name="Silar P."/>
            <person name="Natvig D."/>
            <person name="Lalanne C."/>
            <person name="Gautier V."/>
            <person name="Ament-Velasquez S.L."/>
            <person name="Kruys A."/>
            <person name="Hutchinson M.I."/>
            <person name="Powell A.J."/>
            <person name="Barry K."/>
            <person name="Miller A.N."/>
            <person name="Grigoriev I.V."/>
            <person name="Debuchy R."/>
            <person name="Gladieux P."/>
            <person name="Thoren M.H."/>
            <person name="Johannesson H."/>
        </authorList>
    </citation>
    <scope>NUCLEOTIDE SEQUENCE</scope>
    <source>
        <strain evidence="2">SMH2532-1</strain>
    </source>
</reference>
<protein>
    <submittedName>
        <fullName evidence="2">Uncharacterized protein</fullName>
    </submittedName>
</protein>
<evidence type="ECO:0000256" key="1">
    <source>
        <dbReference type="SAM" id="MobiDB-lite"/>
    </source>
</evidence>
<comment type="caution">
    <text evidence="2">The sequence shown here is derived from an EMBL/GenBank/DDBJ whole genome shotgun (WGS) entry which is preliminary data.</text>
</comment>
<evidence type="ECO:0000313" key="2">
    <source>
        <dbReference type="EMBL" id="KAK0651435.1"/>
    </source>
</evidence>
<name>A0AA39YI42_9PEZI</name>
<feature type="region of interest" description="Disordered" evidence="1">
    <location>
        <begin position="463"/>
        <end position="494"/>
    </location>
</feature>
<feature type="compositionally biased region" description="Gly residues" evidence="1">
    <location>
        <begin position="561"/>
        <end position="572"/>
    </location>
</feature>
<organism evidence="2 3">
    <name type="scientific">Cercophora newfieldiana</name>
    <dbReference type="NCBI Taxonomy" id="92897"/>
    <lineage>
        <taxon>Eukaryota</taxon>
        <taxon>Fungi</taxon>
        <taxon>Dikarya</taxon>
        <taxon>Ascomycota</taxon>
        <taxon>Pezizomycotina</taxon>
        <taxon>Sordariomycetes</taxon>
        <taxon>Sordariomycetidae</taxon>
        <taxon>Sordariales</taxon>
        <taxon>Lasiosphaeriaceae</taxon>
        <taxon>Cercophora</taxon>
    </lineage>
</organism>